<feature type="compositionally biased region" description="Basic and acidic residues" evidence="5">
    <location>
        <begin position="124"/>
        <end position="136"/>
    </location>
</feature>
<dbReference type="Pfam" id="PF15511">
    <property type="entry name" value="CENP-T_C"/>
    <property type="match status" value="1"/>
</dbReference>
<feature type="compositionally biased region" description="Polar residues" evidence="5">
    <location>
        <begin position="92"/>
        <end position="105"/>
    </location>
</feature>
<evidence type="ECO:0000256" key="5">
    <source>
        <dbReference type="SAM" id="MobiDB-lite"/>
    </source>
</evidence>
<protein>
    <recommendedName>
        <fullName evidence="6">CENP-T/Histone H4 histone fold domain-containing protein</fullName>
    </recommendedName>
</protein>
<sequence>MSSRKRPLTALPNPPTASQTHVQANNTPGHRTPYQPSTPHAIRALQQQAQQHQNTKTRSLRRSTIRRFAPDEVDPSSARGVLRRFAKITAPATRQQQQKPKTPNAATGKENVGPDHGLDDEEEKDQREFKKPRMTFDFDESIEESFDEDPPEYHGAGDEEDSELLGAAPTPSVLPDEDDVGGDATITFESIAQARMRSRASMPANGEDGEADVDATMLTERGRRAFTEDATGRLSRYSFGSIRMSDFGSELEIARDSNGVARKGRLSQNTELLRKSLPAAVLDETQDIRQSMDISGEQPTAARLREDELMLADGDDSDFQLAMPEDHIFTAREAAHAQQDLSVEADDGWEDEENAADADPVHLSPSSKRRLTLLQLASSRQETTTRRRRKVKMTRHGTLAPALPTGLIKKIATEVQVRNGRRKPAFGPDHTKALEQATEWFFEQVGEDLATYSTHGRRKRRLDVDDVLLLMRRQRVVSKPGALEKLAKEWLPEEVLRTVELPEEE</sequence>
<feature type="compositionally biased region" description="Polar residues" evidence="5">
    <location>
        <begin position="16"/>
        <end position="38"/>
    </location>
</feature>
<dbReference type="GO" id="GO:0031297">
    <property type="term" value="P:replication fork processing"/>
    <property type="evidence" value="ECO:0007669"/>
    <property type="project" value="TreeGrafter"/>
</dbReference>
<comment type="subcellular location">
    <subcellularLocation>
        <location evidence="2">Chromosome</location>
    </subcellularLocation>
    <subcellularLocation>
        <location evidence="1">Nucleus</location>
    </subcellularLocation>
</comment>
<proteinExistence type="predicted"/>
<name>A0A0N1H745_9EURO</name>
<comment type="caution">
    <text evidence="7">The sequence shown here is derived from an EMBL/GenBank/DDBJ whole genome shotgun (WGS) entry which is preliminary data.</text>
</comment>
<evidence type="ECO:0000313" key="7">
    <source>
        <dbReference type="EMBL" id="KPI38363.1"/>
    </source>
</evidence>
<evidence type="ECO:0000259" key="6">
    <source>
        <dbReference type="Pfam" id="PF15511"/>
    </source>
</evidence>
<dbReference type="InterPro" id="IPR035425">
    <property type="entry name" value="CENP-T/H4_C"/>
</dbReference>
<gene>
    <name evidence="7" type="ORF">AB675_12156</name>
</gene>
<dbReference type="EMBL" id="LFJN01000019">
    <property type="protein sequence ID" value="KPI38363.1"/>
    <property type="molecule type" value="Genomic_DNA"/>
</dbReference>
<dbReference type="Proteomes" id="UP000038010">
    <property type="component" value="Unassembled WGS sequence"/>
</dbReference>
<dbReference type="STRING" id="1664694.A0A0N1H745"/>
<organism evidence="7 8">
    <name type="scientific">Cyphellophora attinorum</name>
    <dbReference type="NCBI Taxonomy" id="1664694"/>
    <lineage>
        <taxon>Eukaryota</taxon>
        <taxon>Fungi</taxon>
        <taxon>Dikarya</taxon>
        <taxon>Ascomycota</taxon>
        <taxon>Pezizomycotina</taxon>
        <taxon>Eurotiomycetes</taxon>
        <taxon>Chaetothyriomycetidae</taxon>
        <taxon>Chaetothyriales</taxon>
        <taxon>Cyphellophoraceae</taxon>
        <taxon>Cyphellophora</taxon>
    </lineage>
</organism>
<dbReference type="GO" id="GO:0003682">
    <property type="term" value="F:chromatin binding"/>
    <property type="evidence" value="ECO:0007669"/>
    <property type="project" value="TreeGrafter"/>
</dbReference>
<evidence type="ECO:0000256" key="1">
    <source>
        <dbReference type="ARBA" id="ARBA00004123"/>
    </source>
</evidence>
<keyword evidence="4" id="KW-0539">Nucleus</keyword>
<accession>A0A0N1H745</accession>
<dbReference type="GO" id="GO:0071821">
    <property type="term" value="C:FANCM-MHF complex"/>
    <property type="evidence" value="ECO:0007669"/>
    <property type="project" value="TreeGrafter"/>
</dbReference>
<evidence type="ECO:0000256" key="2">
    <source>
        <dbReference type="ARBA" id="ARBA00004286"/>
    </source>
</evidence>
<dbReference type="PANTHER" id="PTHR22980">
    <property type="entry name" value="CORTISTATIN"/>
    <property type="match status" value="1"/>
</dbReference>
<dbReference type="AlphaFoldDB" id="A0A0N1H745"/>
<evidence type="ECO:0000256" key="3">
    <source>
        <dbReference type="ARBA" id="ARBA00022454"/>
    </source>
</evidence>
<keyword evidence="8" id="KW-1185">Reference proteome</keyword>
<dbReference type="InterPro" id="IPR009072">
    <property type="entry name" value="Histone-fold"/>
</dbReference>
<dbReference type="Gene3D" id="1.10.20.10">
    <property type="entry name" value="Histone, subunit A"/>
    <property type="match status" value="1"/>
</dbReference>
<dbReference type="PANTHER" id="PTHR22980:SF5">
    <property type="entry name" value="CENP-T_HISTONE H4 HISTONE FOLD DOMAIN-CONTAINING PROTEIN"/>
    <property type="match status" value="1"/>
</dbReference>
<keyword evidence="3" id="KW-0158">Chromosome</keyword>
<dbReference type="VEuPathDB" id="FungiDB:AB675_12156"/>
<dbReference type="CDD" id="cd22920">
    <property type="entry name" value="HFD_CENP-T"/>
    <property type="match status" value="1"/>
</dbReference>
<dbReference type="GeneID" id="28732943"/>
<feature type="region of interest" description="Disordered" evidence="5">
    <location>
        <begin position="1"/>
        <end position="180"/>
    </location>
</feature>
<reference evidence="7 8" key="1">
    <citation type="submission" date="2015-06" db="EMBL/GenBank/DDBJ databases">
        <title>Draft genome of the ant-associated black yeast Phialophora attae CBS 131958.</title>
        <authorList>
            <person name="Moreno L.F."/>
            <person name="Stielow B.J."/>
            <person name="de Hoog S."/>
            <person name="Vicente V.A."/>
            <person name="Weiss V.A."/>
            <person name="de Vries M."/>
            <person name="Cruz L.M."/>
            <person name="Souza E.M."/>
        </authorList>
    </citation>
    <scope>NUCLEOTIDE SEQUENCE [LARGE SCALE GENOMIC DNA]</scope>
    <source>
        <strain evidence="7 8">CBS 131958</strain>
    </source>
</reference>
<evidence type="ECO:0000256" key="4">
    <source>
        <dbReference type="ARBA" id="ARBA00023242"/>
    </source>
</evidence>
<dbReference type="GO" id="GO:0046982">
    <property type="term" value="F:protein heterodimerization activity"/>
    <property type="evidence" value="ECO:0007669"/>
    <property type="project" value="InterPro"/>
</dbReference>
<dbReference type="RefSeq" id="XP_017998326.1">
    <property type="nucleotide sequence ID" value="XM_018141062.1"/>
</dbReference>
<dbReference type="OrthoDB" id="10071681at2759"/>
<dbReference type="GO" id="GO:0000712">
    <property type="term" value="P:resolution of meiotic recombination intermediates"/>
    <property type="evidence" value="ECO:0007669"/>
    <property type="project" value="TreeGrafter"/>
</dbReference>
<dbReference type="GO" id="GO:0005694">
    <property type="term" value="C:chromosome"/>
    <property type="evidence" value="ECO:0007669"/>
    <property type="project" value="UniProtKB-SubCell"/>
</dbReference>
<evidence type="ECO:0000313" key="8">
    <source>
        <dbReference type="Proteomes" id="UP000038010"/>
    </source>
</evidence>
<dbReference type="SUPFAM" id="SSF47113">
    <property type="entry name" value="Histone-fold"/>
    <property type="match status" value="1"/>
</dbReference>
<feature type="domain" description="CENP-T/Histone H4 histone fold" evidence="6">
    <location>
        <begin position="396"/>
        <end position="502"/>
    </location>
</feature>
<feature type="compositionally biased region" description="Acidic residues" evidence="5">
    <location>
        <begin position="137"/>
        <end position="150"/>
    </location>
</feature>